<dbReference type="EMBL" id="BMPQ01000005">
    <property type="protein sequence ID" value="GGK62689.1"/>
    <property type="molecule type" value="Genomic_DNA"/>
</dbReference>
<evidence type="ECO:0000256" key="1">
    <source>
        <dbReference type="SAM" id="MobiDB-lite"/>
    </source>
</evidence>
<comment type="caution">
    <text evidence="2">The sequence shown here is derived from an EMBL/GenBank/DDBJ whole genome shotgun (WGS) entry which is preliminary data.</text>
</comment>
<accession>A0A917VCH4</accession>
<protein>
    <submittedName>
        <fullName evidence="2">Uncharacterized protein</fullName>
    </submittedName>
</protein>
<dbReference type="Proteomes" id="UP000637788">
    <property type="component" value="Unassembled WGS sequence"/>
</dbReference>
<dbReference type="AlphaFoldDB" id="A0A917VCH4"/>
<feature type="region of interest" description="Disordered" evidence="1">
    <location>
        <begin position="25"/>
        <end position="45"/>
    </location>
</feature>
<proteinExistence type="predicted"/>
<sequence>MTVEFRSQVVRRTVTGLAVALGGSQVEGPPTAKPAVHQQFRGSTKGADAIRIARPRKHSAGYRKTPDWKVVPGHVSTVPALPPLFRAG</sequence>
<evidence type="ECO:0000313" key="2">
    <source>
        <dbReference type="EMBL" id="GGK62689.1"/>
    </source>
</evidence>
<name>A0A917VCH4_9ACTN</name>
<organism evidence="2 3">
    <name type="scientific">Streptomyces flaveus</name>
    <dbReference type="NCBI Taxonomy" id="66370"/>
    <lineage>
        <taxon>Bacteria</taxon>
        <taxon>Bacillati</taxon>
        <taxon>Actinomycetota</taxon>
        <taxon>Actinomycetes</taxon>
        <taxon>Kitasatosporales</taxon>
        <taxon>Streptomycetaceae</taxon>
        <taxon>Streptomyces</taxon>
        <taxon>Streptomyces aurantiacus group</taxon>
    </lineage>
</organism>
<gene>
    <name evidence="2" type="ORF">GCM10010094_24260</name>
</gene>
<reference evidence="2" key="1">
    <citation type="journal article" date="2014" name="Int. J. Syst. Evol. Microbiol.">
        <title>Complete genome sequence of Corynebacterium casei LMG S-19264T (=DSM 44701T), isolated from a smear-ripened cheese.</title>
        <authorList>
            <consortium name="US DOE Joint Genome Institute (JGI-PGF)"/>
            <person name="Walter F."/>
            <person name="Albersmeier A."/>
            <person name="Kalinowski J."/>
            <person name="Ruckert C."/>
        </authorList>
    </citation>
    <scope>NUCLEOTIDE SEQUENCE</scope>
    <source>
        <strain evidence="2">JCM 3035</strain>
    </source>
</reference>
<evidence type="ECO:0000313" key="3">
    <source>
        <dbReference type="Proteomes" id="UP000637788"/>
    </source>
</evidence>
<reference evidence="2" key="2">
    <citation type="submission" date="2020-09" db="EMBL/GenBank/DDBJ databases">
        <authorList>
            <person name="Sun Q."/>
            <person name="Ohkuma M."/>
        </authorList>
    </citation>
    <scope>NUCLEOTIDE SEQUENCE</scope>
    <source>
        <strain evidence="2">JCM 3035</strain>
    </source>
</reference>
<keyword evidence="3" id="KW-1185">Reference proteome</keyword>